<dbReference type="InterPro" id="IPR029068">
    <property type="entry name" value="Glyas_Bleomycin-R_OHBP_Dase"/>
</dbReference>
<evidence type="ECO:0000313" key="3">
    <source>
        <dbReference type="EMBL" id="RKK66509.1"/>
    </source>
</evidence>
<dbReference type="InterPro" id="IPR018146">
    <property type="entry name" value="Glyoxalase_1_CS"/>
</dbReference>
<evidence type="ECO:0000313" key="4">
    <source>
        <dbReference type="Proteomes" id="UP000285084"/>
    </source>
</evidence>
<dbReference type="GO" id="GO:0004462">
    <property type="term" value="F:lactoylglutathione lyase activity"/>
    <property type="evidence" value="ECO:0007669"/>
    <property type="project" value="InterPro"/>
</dbReference>
<gene>
    <name evidence="3" type="ORF">BFJ69_g15341</name>
</gene>
<dbReference type="PANTHER" id="PTHR46036:SF5">
    <property type="entry name" value="LACTOYLGLUTATHIONE LYASE"/>
    <property type="match status" value="1"/>
</dbReference>
<dbReference type="PANTHER" id="PTHR46036">
    <property type="entry name" value="LACTOYLGLUTATHIONE LYASE"/>
    <property type="match status" value="1"/>
</dbReference>
<dbReference type="AlphaFoldDB" id="A0A420MEL5"/>
<dbReference type="GO" id="GO:0005737">
    <property type="term" value="C:cytoplasm"/>
    <property type="evidence" value="ECO:0007669"/>
    <property type="project" value="TreeGrafter"/>
</dbReference>
<protein>
    <recommendedName>
        <fullName evidence="2">VOC domain-containing protein</fullName>
    </recommendedName>
</protein>
<dbReference type="PROSITE" id="PS00934">
    <property type="entry name" value="GLYOXALASE_I_1"/>
    <property type="match status" value="1"/>
</dbReference>
<evidence type="ECO:0000256" key="1">
    <source>
        <dbReference type="ARBA" id="ARBA00022723"/>
    </source>
</evidence>
<comment type="caution">
    <text evidence="3">The sequence shown here is derived from an EMBL/GenBank/DDBJ whole genome shotgun (WGS) entry which is preliminary data.</text>
</comment>
<proteinExistence type="predicted"/>
<dbReference type="InterPro" id="IPR037523">
    <property type="entry name" value="VOC_core"/>
</dbReference>
<dbReference type="Gene3D" id="3.10.180.10">
    <property type="entry name" value="2,3-Dihydroxybiphenyl 1,2-Dioxygenase, domain 1"/>
    <property type="match status" value="1"/>
</dbReference>
<reference evidence="3 4" key="1">
    <citation type="journal article" date="2018" name="Sci. Rep.">
        <title>Characterisation of pathogen-specific regions and novel effector candidates in Fusarium oxysporum f. sp. cepae.</title>
        <authorList>
            <person name="Armitage A.D."/>
            <person name="Taylor A."/>
            <person name="Sobczyk M.K."/>
            <person name="Baxter L."/>
            <person name="Greenfield B.P."/>
            <person name="Bates H.J."/>
            <person name="Wilson F."/>
            <person name="Jackson A.C."/>
            <person name="Ott S."/>
            <person name="Harrison R.J."/>
            <person name="Clarkson J.P."/>
        </authorList>
    </citation>
    <scope>NUCLEOTIDE SEQUENCE [LARGE SCALE GENOMIC DNA]</scope>
    <source>
        <strain evidence="3 4">Fo_A13</strain>
    </source>
</reference>
<dbReference type="InterPro" id="IPR004360">
    <property type="entry name" value="Glyas_Fos-R_dOase_dom"/>
</dbReference>
<dbReference type="SUPFAM" id="SSF54593">
    <property type="entry name" value="Glyoxalase/Bleomycin resistance protein/Dihydroxybiphenyl dioxygenase"/>
    <property type="match status" value="1"/>
</dbReference>
<feature type="domain" description="VOC" evidence="2">
    <location>
        <begin position="11"/>
        <end position="161"/>
    </location>
</feature>
<sequence>MASQNAPEGFRFHHTGVRVADLDRSIAFYSGIFGMKEVARMDMDTATLVFLADPDTAGGVLELVYSKKPAATTTSSGDHLVSPFVKLAFGVPDVPTATQYMKSKNVKVLKEAGIAEGPEAVSTFVGCKQSDLKLDDQLWNGLTAVSFIQDPDGYLIEIIPNSVFE</sequence>
<dbReference type="GO" id="GO:0046872">
    <property type="term" value="F:metal ion binding"/>
    <property type="evidence" value="ECO:0007669"/>
    <property type="project" value="UniProtKB-KW"/>
</dbReference>
<dbReference type="Proteomes" id="UP000285084">
    <property type="component" value="Unassembled WGS sequence"/>
</dbReference>
<dbReference type="EMBL" id="MRCX01000286">
    <property type="protein sequence ID" value="RKK66509.1"/>
    <property type="molecule type" value="Genomic_DNA"/>
</dbReference>
<keyword evidence="1" id="KW-0479">Metal-binding</keyword>
<evidence type="ECO:0000259" key="2">
    <source>
        <dbReference type="PROSITE" id="PS51819"/>
    </source>
</evidence>
<dbReference type="PROSITE" id="PS51819">
    <property type="entry name" value="VOC"/>
    <property type="match status" value="1"/>
</dbReference>
<organism evidence="3 4">
    <name type="scientific">Fusarium oxysporum</name>
    <name type="common">Fusarium vascular wilt</name>
    <dbReference type="NCBI Taxonomy" id="5507"/>
    <lineage>
        <taxon>Eukaryota</taxon>
        <taxon>Fungi</taxon>
        <taxon>Dikarya</taxon>
        <taxon>Ascomycota</taxon>
        <taxon>Pezizomycotina</taxon>
        <taxon>Sordariomycetes</taxon>
        <taxon>Hypocreomycetidae</taxon>
        <taxon>Hypocreales</taxon>
        <taxon>Nectriaceae</taxon>
        <taxon>Fusarium</taxon>
        <taxon>Fusarium oxysporum species complex</taxon>
    </lineage>
</organism>
<dbReference type="GO" id="GO:0019243">
    <property type="term" value="P:methylglyoxal catabolic process to D-lactate via S-lactoyl-glutathione"/>
    <property type="evidence" value="ECO:0007669"/>
    <property type="project" value="TreeGrafter"/>
</dbReference>
<name>A0A420MEL5_FUSOX</name>
<dbReference type="Pfam" id="PF00903">
    <property type="entry name" value="Glyoxalase"/>
    <property type="match status" value="1"/>
</dbReference>
<accession>A0A420MEL5</accession>